<feature type="transmembrane region" description="Helical" evidence="1">
    <location>
        <begin position="21"/>
        <end position="43"/>
    </location>
</feature>
<evidence type="ECO:0000313" key="3">
    <source>
        <dbReference type="Proteomes" id="UP001284601"/>
    </source>
</evidence>
<feature type="transmembrane region" description="Helical" evidence="1">
    <location>
        <begin position="49"/>
        <end position="70"/>
    </location>
</feature>
<accession>A0ABU4HRA1</accession>
<keyword evidence="1" id="KW-0812">Transmembrane</keyword>
<name>A0ABU4HRA1_9ACTN</name>
<reference evidence="3" key="1">
    <citation type="submission" date="2023-07" db="EMBL/GenBank/DDBJ databases">
        <title>Conexibacter stalactiti sp. nov., isolated from stalactites in a lava cave and emended description of the genus Conexibacter.</title>
        <authorList>
            <person name="Lee S.D."/>
        </authorList>
    </citation>
    <scope>NUCLEOTIDE SEQUENCE [LARGE SCALE GENOMIC DNA]</scope>
    <source>
        <strain evidence="3">KCTC 39840</strain>
    </source>
</reference>
<protein>
    <submittedName>
        <fullName evidence="2">Uncharacterized protein</fullName>
    </submittedName>
</protein>
<sequence length="73" mass="7555">MSTDPFGNPTPEPSRPPGARILQLVGITEVLVGLVLLIVGFAIGELIVALIGGVLIVSSGTLFVFARTLARRG</sequence>
<organism evidence="2 3">
    <name type="scientific">Conexibacter stalactiti</name>
    <dbReference type="NCBI Taxonomy" id="1940611"/>
    <lineage>
        <taxon>Bacteria</taxon>
        <taxon>Bacillati</taxon>
        <taxon>Actinomycetota</taxon>
        <taxon>Thermoleophilia</taxon>
        <taxon>Solirubrobacterales</taxon>
        <taxon>Conexibacteraceae</taxon>
        <taxon>Conexibacter</taxon>
    </lineage>
</organism>
<evidence type="ECO:0000313" key="2">
    <source>
        <dbReference type="EMBL" id="MDW5595770.1"/>
    </source>
</evidence>
<keyword evidence="1" id="KW-1133">Transmembrane helix</keyword>
<comment type="caution">
    <text evidence="2">The sequence shown here is derived from an EMBL/GenBank/DDBJ whole genome shotgun (WGS) entry which is preliminary data.</text>
</comment>
<dbReference type="EMBL" id="JAWSTH010000040">
    <property type="protein sequence ID" value="MDW5595770.1"/>
    <property type="molecule type" value="Genomic_DNA"/>
</dbReference>
<dbReference type="RefSeq" id="WP_318598108.1">
    <property type="nucleotide sequence ID" value="NZ_JAWSTH010000040.1"/>
</dbReference>
<proteinExistence type="predicted"/>
<evidence type="ECO:0000256" key="1">
    <source>
        <dbReference type="SAM" id="Phobius"/>
    </source>
</evidence>
<reference evidence="2 3" key="2">
    <citation type="submission" date="2023-10" db="EMBL/GenBank/DDBJ databases">
        <authorList>
            <person name="Han X.F."/>
        </authorList>
    </citation>
    <scope>NUCLEOTIDE SEQUENCE [LARGE SCALE GENOMIC DNA]</scope>
    <source>
        <strain evidence="2 3">KCTC 39840</strain>
    </source>
</reference>
<gene>
    <name evidence="2" type="ORF">R7226_15575</name>
</gene>
<keyword evidence="3" id="KW-1185">Reference proteome</keyword>
<dbReference type="Proteomes" id="UP001284601">
    <property type="component" value="Unassembled WGS sequence"/>
</dbReference>
<keyword evidence="1" id="KW-0472">Membrane</keyword>